<dbReference type="AlphaFoldDB" id="A0A1C5HS57"/>
<dbReference type="RefSeq" id="WP_157743644.1">
    <property type="nucleotide sequence ID" value="NZ_JBHLYF010000022.1"/>
</dbReference>
<name>A0A1C5HS57_9ACTN</name>
<evidence type="ECO:0000313" key="2">
    <source>
        <dbReference type="Proteomes" id="UP000198210"/>
    </source>
</evidence>
<keyword evidence="2" id="KW-1185">Reference proteome</keyword>
<proteinExistence type="predicted"/>
<reference evidence="1 2" key="1">
    <citation type="submission" date="2016-06" db="EMBL/GenBank/DDBJ databases">
        <authorList>
            <person name="Kjaerup R.B."/>
            <person name="Dalgaard T.S."/>
            <person name="Juul-Madsen H.R."/>
        </authorList>
    </citation>
    <scope>NUCLEOTIDE SEQUENCE [LARGE SCALE GENOMIC DNA]</scope>
    <source>
        <strain evidence="1 2">DSM 45097</strain>
    </source>
</reference>
<gene>
    <name evidence="1" type="ORF">GA0074704_2228</name>
</gene>
<protein>
    <submittedName>
        <fullName evidence="1">Uncharacterized protein</fullName>
    </submittedName>
</protein>
<dbReference type="EMBL" id="LT607751">
    <property type="protein sequence ID" value="SCG48747.1"/>
    <property type="molecule type" value="Genomic_DNA"/>
</dbReference>
<sequence>MVVYGRNRRRTMLVGTGVVNFLEQVRVAAPQARIEISRYTRLTDNLTSRFEQENPEGR</sequence>
<accession>A0A1C5HS57</accession>
<dbReference type="Proteomes" id="UP000198210">
    <property type="component" value="Chromosome I"/>
</dbReference>
<organism evidence="1 2">
    <name type="scientific">Micromonospora siamensis</name>
    <dbReference type="NCBI Taxonomy" id="299152"/>
    <lineage>
        <taxon>Bacteria</taxon>
        <taxon>Bacillati</taxon>
        <taxon>Actinomycetota</taxon>
        <taxon>Actinomycetes</taxon>
        <taxon>Micromonosporales</taxon>
        <taxon>Micromonosporaceae</taxon>
        <taxon>Micromonospora</taxon>
    </lineage>
</organism>
<evidence type="ECO:0000313" key="1">
    <source>
        <dbReference type="EMBL" id="SCG48747.1"/>
    </source>
</evidence>